<reference evidence="4 5" key="1">
    <citation type="submission" date="2023-08" db="EMBL/GenBank/DDBJ databases">
        <authorList>
            <person name="Girao M."/>
            <person name="Carvalho M.F."/>
        </authorList>
    </citation>
    <scope>NUCLEOTIDE SEQUENCE [LARGE SCALE GENOMIC DNA]</scope>
    <source>
        <strain evidence="4 5">CC-R104</strain>
    </source>
</reference>
<evidence type="ECO:0000256" key="2">
    <source>
        <dbReference type="ARBA" id="ARBA00023002"/>
    </source>
</evidence>
<keyword evidence="2" id="KW-0560">Oxidoreductase</keyword>
<dbReference type="Pfam" id="PF00724">
    <property type="entry name" value="Oxidored_FMN"/>
    <property type="match status" value="1"/>
</dbReference>
<keyword evidence="1" id="KW-0285">Flavoprotein</keyword>
<dbReference type="SUPFAM" id="SSF51395">
    <property type="entry name" value="FMN-linked oxidoreductases"/>
    <property type="match status" value="1"/>
</dbReference>
<dbReference type="InterPro" id="IPR051799">
    <property type="entry name" value="NADH_flavin_oxidoreductase"/>
</dbReference>
<evidence type="ECO:0000259" key="3">
    <source>
        <dbReference type="Pfam" id="PF00724"/>
    </source>
</evidence>
<sequence>MTKPRPTVFEPARLGPLTLRNRIVKAATFEGVMPRGAVTDKLIEFHAEVARGGAALTTVAYCSVSPSGRVHRDTLVLDRDAVPGLRRLTDAVHAEGALASAQIGHAGLVANQISNGMRTLAPSTRISAPAMGLVHGASLAQLDSVVRDYTNAARNAVEAGFDALEIHLGHNYLLSSFFSPNLNRRKDRYGGSIERRTAFPRRVLEAVREAVGDKVAVIAKFNMTDGVPQGLWLHESVPMAKLIEADGCIDAMQLTGGSSLLNGMYFFRGDVPMKEFQASQPRVVGWGLKVYGPRIFPKLPFEEAFFLPMARQFRSELALPLILLGGINRLDTIERALGEGFEFAAMGRALLRDPDLVNKFAQHRADEGLCIHCNKCMPTIYTGTRCVIRESMRDHSHTDLPDPAISPTVA</sequence>
<organism evidence="4 5">
    <name type="scientific">Rhodococcus chondri</name>
    <dbReference type="NCBI Taxonomy" id="3065941"/>
    <lineage>
        <taxon>Bacteria</taxon>
        <taxon>Bacillati</taxon>
        <taxon>Actinomycetota</taxon>
        <taxon>Actinomycetes</taxon>
        <taxon>Mycobacteriales</taxon>
        <taxon>Nocardiaceae</taxon>
        <taxon>Rhodococcus</taxon>
    </lineage>
</organism>
<dbReference type="EMBL" id="JAUZMZ010000023">
    <property type="protein sequence ID" value="MEE2031733.1"/>
    <property type="molecule type" value="Genomic_DNA"/>
</dbReference>
<evidence type="ECO:0000313" key="4">
    <source>
        <dbReference type="EMBL" id="MEE2031733.1"/>
    </source>
</evidence>
<dbReference type="InterPro" id="IPR013785">
    <property type="entry name" value="Aldolase_TIM"/>
</dbReference>
<dbReference type="PANTHER" id="PTHR43656">
    <property type="entry name" value="BINDING OXIDOREDUCTASE, PUTATIVE (AFU_ORTHOLOGUE AFUA_2G08260)-RELATED"/>
    <property type="match status" value="1"/>
</dbReference>
<proteinExistence type="predicted"/>
<name>A0ABU7JNY0_9NOCA</name>
<feature type="domain" description="NADH:flavin oxidoreductase/NADH oxidase N-terminal" evidence="3">
    <location>
        <begin position="8"/>
        <end position="243"/>
    </location>
</feature>
<evidence type="ECO:0000256" key="1">
    <source>
        <dbReference type="ARBA" id="ARBA00022630"/>
    </source>
</evidence>
<accession>A0ABU7JNY0</accession>
<gene>
    <name evidence="4" type="ORF">Q8814_06325</name>
</gene>
<dbReference type="InterPro" id="IPR001155">
    <property type="entry name" value="OxRdtase_FMN_N"/>
</dbReference>
<dbReference type="RefSeq" id="WP_330151169.1">
    <property type="nucleotide sequence ID" value="NZ_JAUZMZ010000023.1"/>
</dbReference>
<dbReference type="Proteomes" id="UP001331936">
    <property type="component" value="Unassembled WGS sequence"/>
</dbReference>
<dbReference type="CDD" id="cd02803">
    <property type="entry name" value="OYE_like_FMN_family"/>
    <property type="match status" value="1"/>
</dbReference>
<dbReference type="PANTHER" id="PTHR43656:SF2">
    <property type="entry name" value="BINDING OXIDOREDUCTASE, PUTATIVE (AFU_ORTHOLOGUE AFUA_2G08260)-RELATED"/>
    <property type="match status" value="1"/>
</dbReference>
<comment type="caution">
    <text evidence="4">The sequence shown here is derived from an EMBL/GenBank/DDBJ whole genome shotgun (WGS) entry which is preliminary data.</text>
</comment>
<evidence type="ECO:0000313" key="5">
    <source>
        <dbReference type="Proteomes" id="UP001331936"/>
    </source>
</evidence>
<protein>
    <submittedName>
        <fullName evidence="4">NADH:flavin oxidoreductase</fullName>
    </submittedName>
</protein>
<dbReference type="Gene3D" id="3.20.20.70">
    <property type="entry name" value="Aldolase class I"/>
    <property type="match status" value="1"/>
</dbReference>
<keyword evidence="5" id="KW-1185">Reference proteome</keyword>